<name>A0A2S1YHK9_9FLAO</name>
<dbReference type="EMBL" id="CP029255">
    <property type="protein sequence ID" value="AWK03522.1"/>
    <property type="molecule type" value="Genomic_DNA"/>
</dbReference>
<protein>
    <submittedName>
        <fullName evidence="1">Uncharacterized protein</fullName>
    </submittedName>
</protein>
<accession>A0A2S1YHK9</accession>
<reference evidence="1 2" key="1">
    <citation type="submission" date="2018-05" db="EMBL/GenBank/DDBJ databases">
        <title>Genome sequencing of Flavobacterium sp. HYN0056.</title>
        <authorList>
            <person name="Yi H."/>
            <person name="Baek C."/>
        </authorList>
    </citation>
    <scope>NUCLEOTIDE SEQUENCE [LARGE SCALE GENOMIC DNA]</scope>
    <source>
        <strain evidence="1 2">HYN0056</strain>
    </source>
</reference>
<dbReference type="OrthoDB" id="2080513at2"/>
<gene>
    <name evidence="1" type="ORF">HYN56_04505</name>
</gene>
<dbReference type="AlphaFoldDB" id="A0A2S1YHK9"/>
<keyword evidence="2" id="KW-1185">Reference proteome</keyword>
<proteinExistence type="predicted"/>
<sequence>MARVIWKTGKIVSIETRKGTFVLAQMLKEPFLRFYNQFGEQCDSWSINDVNEIETLFTTAITRQFLRKSNILEMKKIKSDTEREDSDIWINHFALGSRNIIVWKGTEEEKTILLLGTKSGGSLVKKNLWWKPTEDQRVRPHISGVIDEVLVKEIPLNDAETIDKYQLTNIRIYGELNERLYLCYKMKKNIDPLKDLIFNRPIPPEYKTYVDIISGSIKEDEWLSL</sequence>
<evidence type="ECO:0000313" key="2">
    <source>
        <dbReference type="Proteomes" id="UP000245250"/>
    </source>
</evidence>
<evidence type="ECO:0000313" key="1">
    <source>
        <dbReference type="EMBL" id="AWK03522.1"/>
    </source>
</evidence>
<organism evidence="1 2">
    <name type="scientific">Flavobacterium crocinum</name>
    <dbReference type="NCBI Taxonomy" id="2183896"/>
    <lineage>
        <taxon>Bacteria</taxon>
        <taxon>Pseudomonadati</taxon>
        <taxon>Bacteroidota</taxon>
        <taxon>Flavobacteriia</taxon>
        <taxon>Flavobacteriales</taxon>
        <taxon>Flavobacteriaceae</taxon>
        <taxon>Flavobacterium</taxon>
    </lineage>
</organism>
<dbReference type="Proteomes" id="UP000245250">
    <property type="component" value="Chromosome"/>
</dbReference>
<dbReference type="KEGG" id="fcr:HYN56_04505"/>
<dbReference type="RefSeq" id="WP_109191087.1">
    <property type="nucleotide sequence ID" value="NZ_CP029255.1"/>
</dbReference>